<dbReference type="InterPro" id="IPR050973">
    <property type="entry name" value="H3K9_Histone-Lys_N-MTase"/>
</dbReference>
<keyword evidence="3" id="KW-0489">Methyltransferase</keyword>
<proteinExistence type="predicted"/>
<dbReference type="AlphaFoldDB" id="A0A915KBL7"/>
<dbReference type="PANTHER" id="PTHR46223:SF3">
    <property type="entry name" value="HISTONE-LYSINE N-METHYLTRANSFERASE SET-23"/>
    <property type="match status" value="1"/>
</dbReference>
<evidence type="ECO:0000256" key="1">
    <source>
        <dbReference type="ARBA" id="ARBA00004286"/>
    </source>
</evidence>
<keyword evidence="10" id="KW-1185">Reference proteome</keyword>
<dbReference type="InterPro" id="IPR001214">
    <property type="entry name" value="SET_dom"/>
</dbReference>
<dbReference type="Proteomes" id="UP000887565">
    <property type="component" value="Unplaced"/>
</dbReference>
<sequence length="225" mass="24629">MASLAFTYVTTNVIGPGTSEEQFEEILYGCDCSKECSTESGCSCLSFGQNYDSIGRLVALIDKSANAVPSVIECGKSCSCKKACSVKCTNRVAQNGINVPLEVFATSDARGYGLKTLHPLIKGQFVCEYAGEIISYEAAESLLRNLDADLSKSNYIFNLKEILHNGEKIQTLVDATRKANLGRFINHSCQPNLCVVPVRYDFIVPHLGLFCTRDVQAGEELCYDY</sequence>
<evidence type="ECO:0000259" key="9">
    <source>
        <dbReference type="PROSITE" id="PS50867"/>
    </source>
</evidence>
<dbReference type="SMART" id="SM00317">
    <property type="entry name" value="SET"/>
    <property type="match status" value="1"/>
</dbReference>
<evidence type="ECO:0000256" key="3">
    <source>
        <dbReference type="ARBA" id="ARBA00022603"/>
    </source>
</evidence>
<dbReference type="GO" id="GO:0042054">
    <property type="term" value="F:histone methyltransferase activity"/>
    <property type="evidence" value="ECO:0007669"/>
    <property type="project" value="InterPro"/>
</dbReference>
<dbReference type="PROSITE" id="PS50280">
    <property type="entry name" value="SET"/>
    <property type="match status" value="1"/>
</dbReference>
<feature type="domain" description="SET" evidence="8">
    <location>
        <begin position="99"/>
        <end position="225"/>
    </location>
</feature>
<evidence type="ECO:0000313" key="11">
    <source>
        <dbReference type="WBParaSite" id="nRc.2.0.1.t35486-RA"/>
    </source>
</evidence>
<keyword evidence="2" id="KW-0158">Chromosome</keyword>
<keyword evidence="4" id="KW-0808">Transferase</keyword>
<dbReference type="Pfam" id="PF05033">
    <property type="entry name" value="Pre-SET"/>
    <property type="match status" value="1"/>
</dbReference>
<dbReference type="InterPro" id="IPR007728">
    <property type="entry name" value="Pre-SET_dom"/>
</dbReference>
<comment type="subcellular location">
    <subcellularLocation>
        <location evidence="1">Chromosome</location>
    </subcellularLocation>
</comment>
<dbReference type="GO" id="GO:0032259">
    <property type="term" value="P:methylation"/>
    <property type="evidence" value="ECO:0007669"/>
    <property type="project" value="UniProtKB-KW"/>
</dbReference>
<reference evidence="11" key="1">
    <citation type="submission" date="2022-11" db="UniProtKB">
        <authorList>
            <consortium name="WormBaseParasite"/>
        </authorList>
    </citation>
    <scope>IDENTIFICATION</scope>
</reference>
<organism evidence="10 11">
    <name type="scientific">Romanomermis culicivorax</name>
    <name type="common">Nematode worm</name>
    <dbReference type="NCBI Taxonomy" id="13658"/>
    <lineage>
        <taxon>Eukaryota</taxon>
        <taxon>Metazoa</taxon>
        <taxon>Ecdysozoa</taxon>
        <taxon>Nematoda</taxon>
        <taxon>Enoplea</taxon>
        <taxon>Dorylaimia</taxon>
        <taxon>Mermithida</taxon>
        <taxon>Mermithoidea</taxon>
        <taxon>Mermithidae</taxon>
        <taxon>Romanomermis</taxon>
    </lineage>
</organism>
<accession>A0A915KBL7</accession>
<protein>
    <submittedName>
        <fullName evidence="11">Histone-lysine N-methyltransferase SETMAR</fullName>
    </submittedName>
</protein>
<dbReference type="WBParaSite" id="nRc.2.0.1.t35486-RA">
    <property type="protein sequence ID" value="nRc.2.0.1.t35486-RA"/>
    <property type="gene ID" value="nRc.2.0.1.g35486"/>
</dbReference>
<evidence type="ECO:0000256" key="2">
    <source>
        <dbReference type="ARBA" id="ARBA00022454"/>
    </source>
</evidence>
<dbReference type="OMA" id="VDSMVPK"/>
<dbReference type="Gene3D" id="2.170.270.10">
    <property type="entry name" value="SET domain"/>
    <property type="match status" value="1"/>
</dbReference>
<dbReference type="Pfam" id="PF00856">
    <property type="entry name" value="SET"/>
    <property type="match status" value="1"/>
</dbReference>
<dbReference type="PROSITE" id="PS50867">
    <property type="entry name" value="PRE_SET"/>
    <property type="match status" value="1"/>
</dbReference>
<evidence type="ECO:0000259" key="8">
    <source>
        <dbReference type="PROSITE" id="PS50280"/>
    </source>
</evidence>
<dbReference type="InterPro" id="IPR046341">
    <property type="entry name" value="SET_dom_sf"/>
</dbReference>
<evidence type="ECO:0000256" key="4">
    <source>
        <dbReference type="ARBA" id="ARBA00022679"/>
    </source>
</evidence>
<keyword evidence="6" id="KW-0479">Metal-binding</keyword>
<evidence type="ECO:0000256" key="5">
    <source>
        <dbReference type="ARBA" id="ARBA00022691"/>
    </source>
</evidence>
<feature type="domain" description="Pre-SET" evidence="9">
    <location>
        <begin position="28"/>
        <end position="96"/>
    </location>
</feature>
<dbReference type="PANTHER" id="PTHR46223">
    <property type="entry name" value="HISTONE-LYSINE N-METHYLTRANSFERASE SUV39H"/>
    <property type="match status" value="1"/>
</dbReference>
<evidence type="ECO:0000256" key="7">
    <source>
        <dbReference type="ARBA" id="ARBA00022833"/>
    </source>
</evidence>
<name>A0A915KBL7_ROMCU</name>
<dbReference type="GO" id="GO:0005634">
    <property type="term" value="C:nucleus"/>
    <property type="evidence" value="ECO:0007669"/>
    <property type="project" value="InterPro"/>
</dbReference>
<dbReference type="GO" id="GO:0008270">
    <property type="term" value="F:zinc ion binding"/>
    <property type="evidence" value="ECO:0007669"/>
    <property type="project" value="InterPro"/>
</dbReference>
<keyword evidence="5" id="KW-0949">S-adenosyl-L-methionine</keyword>
<evidence type="ECO:0000256" key="6">
    <source>
        <dbReference type="ARBA" id="ARBA00022723"/>
    </source>
</evidence>
<evidence type="ECO:0000313" key="10">
    <source>
        <dbReference type="Proteomes" id="UP000887565"/>
    </source>
</evidence>
<dbReference type="SUPFAM" id="SSF82199">
    <property type="entry name" value="SET domain"/>
    <property type="match status" value="1"/>
</dbReference>
<keyword evidence="7" id="KW-0862">Zinc</keyword>
<dbReference type="GO" id="GO:0005694">
    <property type="term" value="C:chromosome"/>
    <property type="evidence" value="ECO:0007669"/>
    <property type="project" value="UniProtKB-SubCell"/>
</dbReference>